<feature type="domain" description="N-acetyltransferase" evidence="3">
    <location>
        <begin position="3"/>
        <end position="159"/>
    </location>
</feature>
<sequence>MDLIIRRARSEDYEAVNAIIRFGQEEHAAALPERFARLDRVVAMGWYRSFSDQQNKVILVAEKGGQVVGVAMLELKKSPAYEALIPRIYAYLNELAVSPDAQRQGIGRALYMASVDWARQRSAASLELNVWEFNERAIAFYQSLGMTTLNRTMTNDLTY</sequence>
<dbReference type="InterPro" id="IPR050832">
    <property type="entry name" value="Bact_Acetyltransf"/>
</dbReference>
<evidence type="ECO:0000313" key="4">
    <source>
        <dbReference type="EMBL" id="MBP1961818.1"/>
    </source>
</evidence>
<proteinExistence type="predicted"/>
<dbReference type="CDD" id="cd04301">
    <property type="entry name" value="NAT_SF"/>
    <property type="match status" value="1"/>
</dbReference>
<dbReference type="Pfam" id="PF00583">
    <property type="entry name" value="Acetyltransf_1"/>
    <property type="match status" value="1"/>
</dbReference>
<reference evidence="4 5" key="1">
    <citation type="submission" date="2021-03" db="EMBL/GenBank/DDBJ databases">
        <title>Genomic Encyclopedia of Type Strains, Phase IV (KMG-IV): sequencing the most valuable type-strain genomes for metagenomic binning, comparative biology and taxonomic classification.</title>
        <authorList>
            <person name="Goeker M."/>
        </authorList>
    </citation>
    <scope>NUCLEOTIDE SEQUENCE [LARGE SCALE GENOMIC DNA]</scope>
    <source>
        <strain evidence="4 5">DSM 24950</strain>
    </source>
</reference>
<evidence type="ECO:0000259" key="3">
    <source>
        <dbReference type="PROSITE" id="PS51186"/>
    </source>
</evidence>
<organism evidence="4 5">
    <name type="scientific">Paenibacillus aceris</name>
    <dbReference type="NCBI Taxonomy" id="869555"/>
    <lineage>
        <taxon>Bacteria</taxon>
        <taxon>Bacillati</taxon>
        <taxon>Bacillota</taxon>
        <taxon>Bacilli</taxon>
        <taxon>Bacillales</taxon>
        <taxon>Paenibacillaceae</taxon>
        <taxon>Paenibacillus</taxon>
    </lineage>
</organism>
<dbReference type="RefSeq" id="WP_167054036.1">
    <property type="nucleotide sequence ID" value="NZ_JAAOZR010000006.1"/>
</dbReference>
<keyword evidence="2" id="KW-0012">Acyltransferase</keyword>
<dbReference type="Proteomes" id="UP001519344">
    <property type="component" value="Unassembled WGS sequence"/>
</dbReference>
<evidence type="ECO:0000313" key="5">
    <source>
        <dbReference type="Proteomes" id="UP001519344"/>
    </source>
</evidence>
<comment type="caution">
    <text evidence="4">The sequence shown here is derived from an EMBL/GenBank/DDBJ whole genome shotgun (WGS) entry which is preliminary data.</text>
</comment>
<dbReference type="InterPro" id="IPR000182">
    <property type="entry name" value="GNAT_dom"/>
</dbReference>
<dbReference type="EMBL" id="JAGGKV010000002">
    <property type="protein sequence ID" value="MBP1961818.1"/>
    <property type="molecule type" value="Genomic_DNA"/>
</dbReference>
<dbReference type="PANTHER" id="PTHR43877">
    <property type="entry name" value="AMINOALKYLPHOSPHONATE N-ACETYLTRANSFERASE-RELATED-RELATED"/>
    <property type="match status" value="1"/>
</dbReference>
<keyword evidence="5" id="KW-1185">Reference proteome</keyword>
<gene>
    <name evidence="4" type="ORF">J2Z65_001016</name>
</gene>
<dbReference type="Gene3D" id="3.40.630.30">
    <property type="match status" value="1"/>
</dbReference>
<protein>
    <submittedName>
        <fullName evidence="4">Ribosomal protein S18 acetylase RimI-like enzyme</fullName>
    </submittedName>
</protein>
<keyword evidence="1" id="KW-0808">Transferase</keyword>
<evidence type="ECO:0000256" key="1">
    <source>
        <dbReference type="ARBA" id="ARBA00022679"/>
    </source>
</evidence>
<dbReference type="SUPFAM" id="SSF55729">
    <property type="entry name" value="Acyl-CoA N-acyltransferases (Nat)"/>
    <property type="match status" value="1"/>
</dbReference>
<dbReference type="PROSITE" id="PS51186">
    <property type="entry name" value="GNAT"/>
    <property type="match status" value="1"/>
</dbReference>
<accession>A0ABS4HT73</accession>
<evidence type="ECO:0000256" key="2">
    <source>
        <dbReference type="ARBA" id="ARBA00023315"/>
    </source>
</evidence>
<dbReference type="InterPro" id="IPR016181">
    <property type="entry name" value="Acyl_CoA_acyltransferase"/>
</dbReference>
<name>A0ABS4HT73_9BACL</name>